<keyword evidence="11" id="KW-0393">Immunoglobulin domain</keyword>
<dbReference type="OrthoDB" id="10489106at2759"/>
<keyword evidence="14" id="KW-1185">Reference proteome</keyword>
<evidence type="ECO:0000256" key="3">
    <source>
        <dbReference type="ARBA" id="ARBA00022692"/>
    </source>
</evidence>
<evidence type="ECO:0000256" key="12">
    <source>
        <dbReference type="SAM" id="Phobius"/>
    </source>
</evidence>
<keyword evidence="4" id="KW-0732">Signal</keyword>
<keyword evidence="7 12" id="KW-1133">Transmembrane helix</keyword>
<evidence type="ECO:0000256" key="5">
    <source>
        <dbReference type="ARBA" id="ARBA00022737"/>
    </source>
</evidence>
<evidence type="ECO:0000256" key="8">
    <source>
        <dbReference type="ARBA" id="ARBA00023136"/>
    </source>
</evidence>
<comment type="subcellular location">
    <subcellularLocation>
        <location evidence="1">Cell membrane</location>
        <topology evidence="1">Single-pass type I membrane protein</topology>
    </subcellularLocation>
</comment>
<keyword evidence="9" id="KW-1015">Disulfide bond</keyword>
<dbReference type="PANTHER" id="PTHR44793:SF1">
    <property type="entry name" value="MATRIX REMODELING-ASSOCIATED PROTEIN 8"/>
    <property type="match status" value="1"/>
</dbReference>
<dbReference type="GO" id="GO:0005886">
    <property type="term" value="C:plasma membrane"/>
    <property type="evidence" value="ECO:0007669"/>
    <property type="project" value="UniProtKB-SubCell"/>
</dbReference>
<evidence type="ECO:0000256" key="1">
    <source>
        <dbReference type="ARBA" id="ARBA00004251"/>
    </source>
</evidence>
<evidence type="ECO:0000256" key="4">
    <source>
        <dbReference type="ARBA" id="ARBA00022729"/>
    </source>
</evidence>
<keyword evidence="10" id="KW-0325">Glycoprotein</keyword>
<evidence type="ECO:0000313" key="13">
    <source>
        <dbReference type="EMBL" id="KAJ8371388.1"/>
    </source>
</evidence>
<protein>
    <submittedName>
        <fullName evidence="13">Uncharacterized protein</fullName>
    </submittedName>
</protein>
<dbReference type="AlphaFoldDB" id="A0A9Q1J8R5"/>
<evidence type="ECO:0000256" key="11">
    <source>
        <dbReference type="ARBA" id="ARBA00023319"/>
    </source>
</evidence>
<dbReference type="InterPro" id="IPR042472">
    <property type="entry name" value="MXRA8"/>
</dbReference>
<reference evidence="13" key="1">
    <citation type="journal article" date="2023" name="Science">
        <title>Genome structures resolve the early diversification of teleost fishes.</title>
        <authorList>
            <person name="Parey E."/>
            <person name="Louis A."/>
            <person name="Montfort J."/>
            <person name="Bouchez O."/>
            <person name="Roques C."/>
            <person name="Iampietro C."/>
            <person name="Lluch J."/>
            <person name="Castinel A."/>
            <person name="Donnadieu C."/>
            <person name="Desvignes T."/>
            <person name="Floi Bucao C."/>
            <person name="Jouanno E."/>
            <person name="Wen M."/>
            <person name="Mejri S."/>
            <person name="Dirks R."/>
            <person name="Jansen H."/>
            <person name="Henkel C."/>
            <person name="Chen W.J."/>
            <person name="Zahm M."/>
            <person name="Cabau C."/>
            <person name="Klopp C."/>
            <person name="Thompson A.W."/>
            <person name="Robinson-Rechavi M."/>
            <person name="Braasch I."/>
            <person name="Lecointre G."/>
            <person name="Bobe J."/>
            <person name="Postlethwait J.H."/>
            <person name="Berthelot C."/>
            <person name="Roest Crollius H."/>
            <person name="Guiguen Y."/>
        </authorList>
    </citation>
    <scope>NUCLEOTIDE SEQUENCE</scope>
    <source>
        <strain evidence="13">WJC10195</strain>
    </source>
</reference>
<comment type="caution">
    <text evidence="13">The sequence shown here is derived from an EMBL/GenBank/DDBJ whole genome shotgun (WGS) entry which is preliminary data.</text>
</comment>
<evidence type="ECO:0000256" key="10">
    <source>
        <dbReference type="ARBA" id="ARBA00023180"/>
    </source>
</evidence>
<dbReference type="GO" id="GO:0030154">
    <property type="term" value="P:cell differentiation"/>
    <property type="evidence" value="ECO:0007669"/>
    <property type="project" value="TreeGrafter"/>
</dbReference>
<proteinExistence type="predicted"/>
<keyword evidence="8 12" id="KW-0472">Membrane</keyword>
<accession>A0A9Q1J8R5</accession>
<evidence type="ECO:0000256" key="9">
    <source>
        <dbReference type="ARBA" id="ARBA00023157"/>
    </source>
</evidence>
<evidence type="ECO:0000256" key="2">
    <source>
        <dbReference type="ARBA" id="ARBA00022475"/>
    </source>
</evidence>
<name>A0A9Q1J8R5_SYNKA</name>
<dbReference type="Proteomes" id="UP001152622">
    <property type="component" value="Chromosome 3"/>
</dbReference>
<feature type="transmembrane region" description="Helical" evidence="12">
    <location>
        <begin position="32"/>
        <end position="52"/>
    </location>
</feature>
<evidence type="ECO:0000313" key="14">
    <source>
        <dbReference type="Proteomes" id="UP001152622"/>
    </source>
</evidence>
<keyword evidence="5" id="KW-0677">Repeat</keyword>
<organism evidence="13 14">
    <name type="scientific">Synaphobranchus kaupii</name>
    <name type="common">Kaup's arrowtooth eel</name>
    <dbReference type="NCBI Taxonomy" id="118154"/>
    <lineage>
        <taxon>Eukaryota</taxon>
        <taxon>Metazoa</taxon>
        <taxon>Chordata</taxon>
        <taxon>Craniata</taxon>
        <taxon>Vertebrata</taxon>
        <taxon>Euteleostomi</taxon>
        <taxon>Actinopterygii</taxon>
        <taxon>Neopterygii</taxon>
        <taxon>Teleostei</taxon>
        <taxon>Anguilliformes</taxon>
        <taxon>Synaphobranchidae</taxon>
        <taxon>Synaphobranchus</taxon>
    </lineage>
</organism>
<keyword evidence="3 12" id="KW-0812">Transmembrane</keyword>
<keyword evidence="2" id="KW-1003">Cell membrane</keyword>
<gene>
    <name evidence="13" type="ORF">SKAU_G00114160</name>
</gene>
<dbReference type="PANTHER" id="PTHR44793">
    <property type="entry name" value="MATRIX REMODELING-ASSOCIATED PROTEIN 8"/>
    <property type="match status" value="1"/>
</dbReference>
<sequence length="132" mass="15142">MPDSDPHTDMVEVPHVINVILPEHQGHFLQQLGYILATLLLLVLVAIAIILVSRRCKTRGTQYDLRKSERGHMTASNFEMGATDLRMSTLQELKLDYKNNILKEKAEMSKLQSPNAIELNKGNREMDRKTWK</sequence>
<dbReference type="GO" id="GO:0007155">
    <property type="term" value="P:cell adhesion"/>
    <property type="evidence" value="ECO:0007669"/>
    <property type="project" value="UniProtKB-KW"/>
</dbReference>
<dbReference type="EMBL" id="JAINUF010000003">
    <property type="protein sequence ID" value="KAJ8371388.1"/>
    <property type="molecule type" value="Genomic_DNA"/>
</dbReference>
<evidence type="ECO:0000256" key="7">
    <source>
        <dbReference type="ARBA" id="ARBA00022989"/>
    </source>
</evidence>
<dbReference type="GO" id="GO:0009986">
    <property type="term" value="C:cell surface"/>
    <property type="evidence" value="ECO:0007669"/>
    <property type="project" value="TreeGrafter"/>
</dbReference>
<evidence type="ECO:0000256" key="6">
    <source>
        <dbReference type="ARBA" id="ARBA00022889"/>
    </source>
</evidence>
<keyword evidence="6" id="KW-0130">Cell adhesion</keyword>